<comment type="caution">
    <text evidence="6">The sequence shown here is derived from an EMBL/GenBank/DDBJ whole genome shotgun (WGS) entry which is preliminary data.</text>
</comment>
<dbReference type="InterPro" id="IPR051788">
    <property type="entry name" value="MFS_Transporter"/>
</dbReference>
<evidence type="ECO:0000313" key="7">
    <source>
        <dbReference type="Proteomes" id="UP001596087"/>
    </source>
</evidence>
<feature type="transmembrane region" description="Helical" evidence="5">
    <location>
        <begin position="375"/>
        <end position="393"/>
    </location>
</feature>
<dbReference type="EMBL" id="JBHSKD010000023">
    <property type="protein sequence ID" value="MFC5178377.1"/>
    <property type="molecule type" value="Genomic_DNA"/>
</dbReference>
<evidence type="ECO:0000256" key="5">
    <source>
        <dbReference type="SAM" id="Phobius"/>
    </source>
</evidence>
<name>A0ABW0BMN6_9ACTN</name>
<feature type="transmembrane region" description="Helical" evidence="5">
    <location>
        <begin position="261"/>
        <end position="281"/>
    </location>
</feature>
<dbReference type="InterPro" id="IPR011701">
    <property type="entry name" value="MFS"/>
</dbReference>
<evidence type="ECO:0000256" key="1">
    <source>
        <dbReference type="ARBA" id="ARBA00004141"/>
    </source>
</evidence>
<keyword evidence="2 5" id="KW-0812">Transmembrane</keyword>
<dbReference type="Proteomes" id="UP001596087">
    <property type="component" value="Unassembled WGS sequence"/>
</dbReference>
<feature type="transmembrane region" description="Helical" evidence="5">
    <location>
        <begin position="74"/>
        <end position="94"/>
    </location>
</feature>
<organism evidence="6 7">
    <name type="scientific">Nocardioides taihuensis</name>
    <dbReference type="NCBI Taxonomy" id="1835606"/>
    <lineage>
        <taxon>Bacteria</taxon>
        <taxon>Bacillati</taxon>
        <taxon>Actinomycetota</taxon>
        <taxon>Actinomycetes</taxon>
        <taxon>Propionibacteriales</taxon>
        <taxon>Nocardioidaceae</taxon>
        <taxon>Nocardioides</taxon>
    </lineage>
</organism>
<dbReference type="RefSeq" id="WP_378591966.1">
    <property type="nucleotide sequence ID" value="NZ_JBHSKD010000023.1"/>
</dbReference>
<dbReference type="InterPro" id="IPR036259">
    <property type="entry name" value="MFS_trans_sf"/>
</dbReference>
<evidence type="ECO:0000256" key="2">
    <source>
        <dbReference type="ARBA" id="ARBA00022692"/>
    </source>
</evidence>
<feature type="transmembrane region" description="Helical" evidence="5">
    <location>
        <begin position="293"/>
        <end position="312"/>
    </location>
</feature>
<dbReference type="PANTHER" id="PTHR23514:SF13">
    <property type="entry name" value="INNER MEMBRANE PROTEIN YBJJ"/>
    <property type="match status" value="1"/>
</dbReference>
<keyword evidence="3 5" id="KW-1133">Transmembrane helix</keyword>
<feature type="transmembrane region" description="Helical" evidence="5">
    <location>
        <begin position="318"/>
        <end position="337"/>
    </location>
</feature>
<feature type="transmembrane region" description="Helical" evidence="5">
    <location>
        <begin position="399"/>
        <end position="417"/>
    </location>
</feature>
<sequence length="430" mass="44096">MGQRWWRHPGASRVLRTGHGACPRRVRMPIVLSSAARPAIAGAFATQGFVFISLTTRLPDFSDRWHLSEIELSGLLLMMVLLAGVGSVLAEQLVKRSGSATLLRSGLALLALGVPVLALAPAVGVFVAGMALYGVGLGVVDATSNMQAVALEHRLGRPILPSFHGAWTAGGVVGAALTLLTPNFPLQGAAVLALVPVLALLPVAGAFVQRDHGETLHADAVVVPWRPILLVGAALVIFYMVDTAAATWGPTYLDTTFSTPSGLVALATFPYLVASGVVRLAGDGLVARWGAVLVLRVGALLASAALAVVVFAPTWEVAVVGFTLLGVGVAVIAPLSFSAAARIAGAAGDGLADGGDTPGARQARVDAVIARFNQFNYVGALLGAVLTGVVGAGNLRIGFAVPMVLVLLILPLARAFATGRQTWTSSTPTS</sequence>
<proteinExistence type="predicted"/>
<keyword evidence="7" id="KW-1185">Reference proteome</keyword>
<dbReference type="Gene3D" id="1.20.1250.20">
    <property type="entry name" value="MFS general substrate transporter like domains"/>
    <property type="match status" value="2"/>
</dbReference>
<feature type="transmembrane region" description="Helical" evidence="5">
    <location>
        <begin position="34"/>
        <end position="54"/>
    </location>
</feature>
<protein>
    <submittedName>
        <fullName evidence="6">MFS transporter</fullName>
    </submittedName>
</protein>
<feature type="transmembrane region" description="Helical" evidence="5">
    <location>
        <begin position="189"/>
        <end position="208"/>
    </location>
</feature>
<dbReference type="Pfam" id="PF07690">
    <property type="entry name" value="MFS_1"/>
    <property type="match status" value="1"/>
</dbReference>
<evidence type="ECO:0000313" key="6">
    <source>
        <dbReference type="EMBL" id="MFC5178377.1"/>
    </source>
</evidence>
<evidence type="ECO:0000256" key="3">
    <source>
        <dbReference type="ARBA" id="ARBA00022989"/>
    </source>
</evidence>
<dbReference type="SUPFAM" id="SSF103473">
    <property type="entry name" value="MFS general substrate transporter"/>
    <property type="match status" value="1"/>
</dbReference>
<comment type="subcellular location">
    <subcellularLocation>
        <location evidence="1">Membrane</location>
        <topology evidence="1">Multi-pass membrane protein</topology>
    </subcellularLocation>
</comment>
<keyword evidence="4 5" id="KW-0472">Membrane</keyword>
<gene>
    <name evidence="6" type="ORF">ACFPGP_16990</name>
</gene>
<evidence type="ECO:0000256" key="4">
    <source>
        <dbReference type="ARBA" id="ARBA00023136"/>
    </source>
</evidence>
<feature type="transmembrane region" description="Helical" evidence="5">
    <location>
        <begin position="220"/>
        <end position="241"/>
    </location>
</feature>
<reference evidence="7" key="1">
    <citation type="journal article" date="2019" name="Int. J. Syst. Evol. Microbiol.">
        <title>The Global Catalogue of Microorganisms (GCM) 10K type strain sequencing project: providing services to taxonomists for standard genome sequencing and annotation.</title>
        <authorList>
            <consortium name="The Broad Institute Genomics Platform"/>
            <consortium name="The Broad Institute Genome Sequencing Center for Infectious Disease"/>
            <person name="Wu L."/>
            <person name="Ma J."/>
        </authorList>
    </citation>
    <scope>NUCLEOTIDE SEQUENCE [LARGE SCALE GENOMIC DNA]</scope>
    <source>
        <strain evidence="7">DFY41</strain>
    </source>
</reference>
<dbReference type="PANTHER" id="PTHR23514">
    <property type="entry name" value="BYPASS OF STOP CODON PROTEIN 6"/>
    <property type="match status" value="1"/>
</dbReference>
<feature type="transmembrane region" description="Helical" evidence="5">
    <location>
        <begin position="106"/>
        <end position="133"/>
    </location>
</feature>
<accession>A0ABW0BMN6</accession>